<keyword evidence="1" id="KW-1133">Transmembrane helix</keyword>
<keyword evidence="1" id="KW-0812">Transmembrane</keyword>
<dbReference type="eggNOG" id="ENOG5031GZ6">
    <property type="taxonomic scope" value="Bacteria"/>
</dbReference>
<accession>K0YV04</accession>
<keyword evidence="3" id="KW-1185">Reference proteome</keyword>
<dbReference type="Proteomes" id="UP000003994">
    <property type="component" value="Unassembled WGS sequence"/>
</dbReference>
<dbReference type="PATRIC" id="fig|883077.3.peg.307"/>
<name>K0YV04_9ACTO</name>
<evidence type="ECO:0000313" key="2">
    <source>
        <dbReference type="EMBL" id="EJZ87692.1"/>
    </source>
</evidence>
<evidence type="ECO:0000313" key="3">
    <source>
        <dbReference type="Proteomes" id="UP000003994"/>
    </source>
</evidence>
<proteinExistence type="predicted"/>
<comment type="caution">
    <text evidence="2">The sequence shown here is derived from an EMBL/GenBank/DDBJ whole genome shotgun (WGS) entry which is preliminary data.</text>
</comment>
<evidence type="ECO:0000256" key="1">
    <source>
        <dbReference type="SAM" id="Phobius"/>
    </source>
</evidence>
<protein>
    <submittedName>
        <fullName evidence="2">Uncharacterized protein</fullName>
    </submittedName>
</protein>
<dbReference type="STRING" id="883077.HMPREF9241_00320"/>
<sequence>MTSESTGSELSKIGRRMRMAAMSRQSIPSAGNGKKSQIPQIGSPLLIGVLGVGALGAGIAFRAMKPTRRRGRSDRFETLIEAGIDDALTEKCGKDIHFDVSVNVGEGFGKPALVTFDVTVDTDGAECQEDDLREILDGATQAVWDNGELAPLAIRGRIMAQVLADADCDTAGQTDQNSISADALDMSETGAASSIVMADMTLLGFDDGTARPTDLFERYGAPASDRNWRP</sequence>
<gene>
    <name evidence="2" type="ORF">HMPREF9241_00320</name>
</gene>
<organism evidence="2 3">
    <name type="scientific">Schaalia turicensis ACS-279-V-Col4</name>
    <dbReference type="NCBI Taxonomy" id="883077"/>
    <lineage>
        <taxon>Bacteria</taxon>
        <taxon>Bacillati</taxon>
        <taxon>Actinomycetota</taxon>
        <taxon>Actinomycetes</taxon>
        <taxon>Actinomycetales</taxon>
        <taxon>Actinomycetaceae</taxon>
        <taxon>Schaalia</taxon>
    </lineage>
</organism>
<feature type="transmembrane region" description="Helical" evidence="1">
    <location>
        <begin position="41"/>
        <end position="63"/>
    </location>
</feature>
<dbReference type="HOGENOM" id="CLU_1202746_0_0_11"/>
<dbReference type="EMBL" id="AGWQ01000003">
    <property type="protein sequence ID" value="EJZ87692.1"/>
    <property type="molecule type" value="Genomic_DNA"/>
</dbReference>
<reference evidence="2 3" key="1">
    <citation type="submission" date="2012-07" db="EMBL/GenBank/DDBJ databases">
        <title>The Genome Sequence of Actinomyces turicensis ACS-279-V-COL4.</title>
        <authorList>
            <consortium name="The Broad Institute Genome Sequencing Platform"/>
            <person name="Earl A."/>
            <person name="Ward D."/>
            <person name="Feldgarden M."/>
            <person name="Gevers D."/>
            <person name="Saerens B."/>
            <person name="Vaneechoutte M."/>
            <person name="Walker B."/>
            <person name="Young S.K."/>
            <person name="Zeng Q."/>
            <person name="Gargeya S."/>
            <person name="Fitzgerald M."/>
            <person name="Haas B."/>
            <person name="Abouelleil A."/>
            <person name="Alvarado L."/>
            <person name="Arachchi H.M."/>
            <person name="Berlin A."/>
            <person name="Chapman S.B."/>
            <person name="Goldberg J."/>
            <person name="Griggs A."/>
            <person name="Gujja S."/>
            <person name="Hansen M."/>
            <person name="Howarth C."/>
            <person name="Imamovic A."/>
            <person name="Larimer J."/>
            <person name="McCowen C."/>
            <person name="Montmayeur A."/>
            <person name="Murphy C."/>
            <person name="Neiman D."/>
            <person name="Pearson M."/>
            <person name="Priest M."/>
            <person name="Roberts A."/>
            <person name="Saif S."/>
            <person name="Shea T."/>
            <person name="Sisk P."/>
            <person name="Sykes S."/>
            <person name="Wortman J."/>
            <person name="Nusbaum C."/>
            <person name="Birren B."/>
        </authorList>
    </citation>
    <scope>NUCLEOTIDE SEQUENCE [LARGE SCALE GENOMIC DNA]</scope>
    <source>
        <strain evidence="2 3">ACS-279-V-Col4</strain>
    </source>
</reference>
<dbReference type="AlphaFoldDB" id="K0YV04"/>
<keyword evidence="1" id="KW-0472">Membrane</keyword>